<keyword evidence="2" id="KW-0472">Membrane</keyword>
<organism evidence="3 4">
    <name type="scientific">Nocardiopsis metallicus</name>
    <dbReference type="NCBI Taxonomy" id="179819"/>
    <lineage>
        <taxon>Bacteria</taxon>
        <taxon>Bacillati</taxon>
        <taxon>Actinomycetota</taxon>
        <taxon>Actinomycetes</taxon>
        <taxon>Streptosporangiales</taxon>
        <taxon>Nocardiopsidaceae</taxon>
        <taxon>Nocardiopsis</taxon>
    </lineage>
</organism>
<feature type="compositionally biased region" description="Polar residues" evidence="1">
    <location>
        <begin position="14"/>
        <end position="23"/>
    </location>
</feature>
<feature type="transmembrane region" description="Helical" evidence="2">
    <location>
        <begin position="78"/>
        <end position="97"/>
    </location>
</feature>
<feature type="transmembrane region" description="Helical" evidence="2">
    <location>
        <begin position="181"/>
        <end position="201"/>
    </location>
</feature>
<reference evidence="3 4" key="1">
    <citation type="submission" date="2020-08" db="EMBL/GenBank/DDBJ databases">
        <title>Sequencing the genomes of 1000 actinobacteria strains.</title>
        <authorList>
            <person name="Klenk H.-P."/>
        </authorList>
    </citation>
    <scope>NUCLEOTIDE SEQUENCE [LARGE SCALE GENOMIC DNA]</scope>
    <source>
        <strain evidence="3 4">DSM 44598</strain>
    </source>
</reference>
<feature type="region of interest" description="Disordered" evidence="1">
    <location>
        <begin position="1"/>
        <end position="69"/>
    </location>
</feature>
<keyword evidence="2" id="KW-0812">Transmembrane</keyword>
<name>A0A840WEA0_9ACTN</name>
<accession>A0A840WEA0</accession>
<dbReference type="EMBL" id="JACHDO010000001">
    <property type="protein sequence ID" value="MBB5494454.1"/>
    <property type="molecule type" value="Genomic_DNA"/>
</dbReference>
<keyword evidence="4" id="KW-1185">Reference proteome</keyword>
<dbReference type="AlphaFoldDB" id="A0A840WEA0"/>
<feature type="transmembrane region" description="Helical" evidence="2">
    <location>
        <begin position="207"/>
        <end position="230"/>
    </location>
</feature>
<dbReference type="Proteomes" id="UP000579647">
    <property type="component" value="Unassembled WGS sequence"/>
</dbReference>
<feature type="compositionally biased region" description="Pro residues" evidence="1">
    <location>
        <begin position="57"/>
        <end position="69"/>
    </location>
</feature>
<proteinExistence type="predicted"/>
<evidence type="ECO:0000313" key="4">
    <source>
        <dbReference type="Proteomes" id="UP000579647"/>
    </source>
</evidence>
<evidence type="ECO:0000313" key="3">
    <source>
        <dbReference type="EMBL" id="MBB5494454.1"/>
    </source>
</evidence>
<evidence type="ECO:0000256" key="2">
    <source>
        <dbReference type="SAM" id="Phobius"/>
    </source>
</evidence>
<dbReference type="RefSeq" id="WP_184367964.1">
    <property type="nucleotide sequence ID" value="NZ_BAAAKM010000012.1"/>
</dbReference>
<sequence length="254" mass="28107">MSTPRQHPAPQDPPQGSGQQHLEQYSPERYGPGRPNPGHQAPGFAPPVPPHVATAHPAPPQQATPPPGLPPIRPHRNWYWVTALFLPVGVLITTLAVQVGGAPFSSPWLLAPFISLLPTLVWPMVIYLMRDGSERRRRLLLPPPPTLMHIAPYPGAPTYAVWFQPRTAPPLDPRNLRPRRFWYAVAVLSLVLAPLISPIAGTLVGNWLGALLGLLLFFIAPPTLVTVVLVRRAAHRKRIAHEHLLKEWEQAHRG</sequence>
<protein>
    <submittedName>
        <fullName evidence="3">Uncharacterized protein</fullName>
    </submittedName>
</protein>
<evidence type="ECO:0000256" key="1">
    <source>
        <dbReference type="SAM" id="MobiDB-lite"/>
    </source>
</evidence>
<keyword evidence="2" id="KW-1133">Transmembrane helix</keyword>
<gene>
    <name evidence="3" type="ORF">HNR07_005591</name>
</gene>
<feature type="transmembrane region" description="Helical" evidence="2">
    <location>
        <begin position="109"/>
        <end position="129"/>
    </location>
</feature>
<comment type="caution">
    <text evidence="3">The sequence shown here is derived from an EMBL/GenBank/DDBJ whole genome shotgun (WGS) entry which is preliminary data.</text>
</comment>